<gene>
    <name evidence="2" type="ORF">NIES593_22630</name>
</gene>
<reference evidence="2 3" key="1">
    <citation type="submission" date="2016-11" db="EMBL/GenBank/DDBJ databases">
        <title>Draft Genome Sequences of Nine Cyanobacterial Strains from Diverse Habitats.</title>
        <authorList>
            <person name="Zhu T."/>
            <person name="Hou S."/>
            <person name="Lu X."/>
            <person name="Hess W.R."/>
        </authorList>
    </citation>
    <scope>NUCLEOTIDE SEQUENCE [LARGE SCALE GENOMIC DNA]</scope>
    <source>
        <strain evidence="2 3">NIES-593</strain>
    </source>
</reference>
<evidence type="ECO:0000259" key="1">
    <source>
        <dbReference type="Pfam" id="PF14238"/>
    </source>
</evidence>
<dbReference type="InterPro" id="IPR025641">
    <property type="entry name" value="DUF4340"/>
</dbReference>
<comment type="caution">
    <text evidence="2">The sequence shown here is derived from an EMBL/GenBank/DDBJ whole genome shotgun (WGS) entry which is preliminary data.</text>
</comment>
<dbReference type="Proteomes" id="UP000186868">
    <property type="component" value="Unassembled WGS sequence"/>
</dbReference>
<feature type="domain" description="DUF4340" evidence="1">
    <location>
        <begin position="74"/>
        <end position="183"/>
    </location>
</feature>
<dbReference type="STRING" id="1921803.NIES593_22630"/>
<dbReference type="RefSeq" id="WP_073601740.1">
    <property type="nucleotide sequence ID" value="NZ_MRCB01000056.1"/>
</dbReference>
<proteinExistence type="predicted"/>
<name>A0A1U7H758_9CYAN</name>
<dbReference type="Pfam" id="PF14238">
    <property type="entry name" value="DUF4340"/>
    <property type="match status" value="1"/>
</dbReference>
<keyword evidence="3" id="KW-1185">Reference proteome</keyword>
<sequence>MKLQKTTWVLVTIAVLLGGVVYFNEIQRQYQSEDAQSNKPKIFDFQEEDIQTLTIETNKETLKFERTGIENRPWQMKQPEDVPANDASIAFLLNLLVKGKSDRAIPISSEQIKEYGLDKPSAKIDIQLKNGKKHQLILGNTDFEGQSLYAQVDPCDRSDQELKVILVSKDYQFAIDRDLTEWKQQEQKK</sequence>
<dbReference type="AlphaFoldDB" id="A0A1U7H758"/>
<organism evidence="2 3">
    <name type="scientific">Hydrococcus rivularis NIES-593</name>
    <dbReference type="NCBI Taxonomy" id="1921803"/>
    <lineage>
        <taxon>Bacteria</taxon>
        <taxon>Bacillati</taxon>
        <taxon>Cyanobacteriota</taxon>
        <taxon>Cyanophyceae</taxon>
        <taxon>Pleurocapsales</taxon>
        <taxon>Hydrococcaceae</taxon>
        <taxon>Hydrococcus</taxon>
    </lineage>
</organism>
<dbReference type="EMBL" id="MRCB01000056">
    <property type="protein sequence ID" value="OKH17926.1"/>
    <property type="molecule type" value="Genomic_DNA"/>
</dbReference>
<protein>
    <recommendedName>
        <fullName evidence="1">DUF4340 domain-containing protein</fullName>
    </recommendedName>
</protein>
<accession>A0A1U7H758</accession>
<evidence type="ECO:0000313" key="2">
    <source>
        <dbReference type="EMBL" id="OKH17926.1"/>
    </source>
</evidence>
<evidence type="ECO:0000313" key="3">
    <source>
        <dbReference type="Proteomes" id="UP000186868"/>
    </source>
</evidence>
<dbReference type="OrthoDB" id="453197at2"/>